<comment type="caution">
    <text evidence="9">The sequence shown here is derived from an EMBL/GenBank/DDBJ whole genome shotgun (WGS) entry which is preliminary data.</text>
</comment>
<evidence type="ECO:0000256" key="3">
    <source>
        <dbReference type="ARBA" id="ARBA00022816"/>
    </source>
</evidence>
<evidence type="ECO:0000256" key="8">
    <source>
        <dbReference type="SAM" id="MobiDB-lite"/>
    </source>
</evidence>
<feature type="compositionally biased region" description="Low complexity" evidence="8">
    <location>
        <begin position="60"/>
        <end position="95"/>
    </location>
</feature>
<feature type="compositionally biased region" description="Polar residues" evidence="8">
    <location>
        <begin position="171"/>
        <end position="185"/>
    </location>
</feature>
<keyword evidence="3" id="KW-0509">mRNA transport</keyword>
<evidence type="ECO:0000256" key="5">
    <source>
        <dbReference type="ARBA" id="ARBA00023010"/>
    </source>
</evidence>
<name>A0A1Y1YWG3_9PLEO</name>
<dbReference type="OrthoDB" id="2538017at2759"/>
<dbReference type="STRING" id="1231657.A0A1Y1YWG3"/>
<feature type="compositionally biased region" description="Polar residues" evidence="8">
    <location>
        <begin position="103"/>
        <end position="126"/>
    </location>
</feature>
<evidence type="ECO:0000256" key="2">
    <source>
        <dbReference type="ARBA" id="ARBA00022448"/>
    </source>
</evidence>
<dbReference type="PANTHER" id="PTHR13437:SF2">
    <property type="entry name" value="NUCLEOPORIN P58_P45"/>
    <property type="match status" value="1"/>
</dbReference>
<dbReference type="GO" id="GO:0017056">
    <property type="term" value="F:structural constituent of nuclear pore"/>
    <property type="evidence" value="ECO:0007669"/>
    <property type="project" value="InterPro"/>
</dbReference>
<protein>
    <recommendedName>
        <fullName evidence="11">Nucleoporin complex subunit 54-domain-containing protein</fullName>
    </recommendedName>
</protein>
<proteinExistence type="predicted"/>
<evidence type="ECO:0000256" key="4">
    <source>
        <dbReference type="ARBA" id="ARBA00022927"/>
    </source>
</evidence>
<keyword evidence="7" id="KW-0539">Nucleus</keyword>
<feature type="compositionally biased region" description="Low complexity" evidence="8">
    <location>
        <begin position="136"/>
        <end position="153"/>
    </location>
</feature>
<accession>A0A1Y1YWG3</accession>
<evidence type="ECO:0000313" key="10">
    <source>
        <dbReference type="Proteomes" id="UP000193144"/>
    </source>
</evidence>
<keyword evidence="4" id="KW-0653">Protein transport</keyword>
<feature type="compositionally biased region" description="Polar residues" evidence="8">
    <location>
        <begin position="1"/>
        <end position="40"/>
    </location>
</feature>
<feature type="compositionally biased region" description="Low complexity" evidence="8">
    <location>
        <begin position="341"/>
        <end position="359"/>
    </location>
</feature>
<reference evidence="9 10" key="1">
    <citation type="submission" date="2016-07" db="EMBL/GenBank/DDBJ databases">
        <title>Pervasive Adenine N6-methylation of Active Genes in Fungi.</title>
        <authorList>
            <consortium name="DOE Joint Genome Institute"/>
            <person name="Mondo S.J."/>
            <person name="Dannebaum R.O."/>
            <person name="Kuo R.C."/>
            <person name="Labutti K."/>
            <person name="Haridas S."/>
            <person name="Kuo A."/>
            <person name="Salamov A."/>
            <person name="Ahrendt S.R."/>
            <person name="Lipzen A."/>
            <person name="Sullivan W."/>
            <person name="Andreopoulos W.B."/>
            <person name="Clum A."/>
            <person name="Lindquist E."/>
            <person name="Daum C."/>
            <person name="Ramamoorthy G.K."/>
            <person name="Gryganskyi A."/>
            <person name="Culley D."/>
            <person name="Magnuson J.K."/>
            <person name="James T.Y."/>
            <person name="O'Malley M.A."/>
            <person name="Stajich J.E."/>
            <person name="Spatafora J.W."/>
            <person name="Visel A."/>
            <person name="Grigoriev I.V."/>
        </authorList>
    </citation>
    <scope>NUCLEOTIDE SEQUENCE [LARGE SCALE GENOMIC DNA]</scope>
    <source>
        <strain evidence="9 10">CBS 115471</strain>
    </source>
</reference>
<dbReference type="PANTHER" id="PTHR13437">
    <property type="entry name" value="NUCLEOPORIN P58/P45 NUCLEOPORIN-LIKE PROTEIN 1"/>
    <property type="match status" value="1"/>
</dbReference>
<evidence type="ECO:0008006" key="11">
    <source>
        <dbReference type="Google" id="ProtNLM"/>
    </source>
</evidence>
<dbReference type="Pfam" id="PF13634">
    <property type="entry name" value="Nucleoporin_FG"/>
    <property type="match status" value="2"/>
</dbReference>
<feature type="region of interest" description="Disordered" evidence="8">
    <location>
        <begin position="1"/>
        <end position="207"/>
    </location>
</feature>
<dbReference type="EMBL" id="MCFA01000162">
    <property type="protein sequence ID" value="ORY02047.1"/>
    <property type="molecule type" value="Genomic_DNA"/>
</dbReference>
<sequence length="466" mass="49133">MAGFGRSNSLSINTSGSLFGNNASQGQQSAGLFGTSSSQPPAAGGLFGSTSQPQTGGLFSSGPASQPPQSASLFGGGQQQQQQQQQQQASQPASGGLFGNLNKPAQTGTGSSLFGASTTAAQPQQSGGLFGGGMGANAQAQNQNQNQNQNQAQSGALFGASLGQPKPSLFGASTTQQTSTPSLFGNTNTQQNTSTPSLFGSTQNKPTFQLGGHTITGGPALSSQQAVNISGWDSVKGTTRFSDLHPDLQHEIEAVENNIRNHIRACDQVRETLPQHGERIATVAPDVSYIEQYLSTVELGLDNDSANIAYLKDLVQKDADDAYQAFRAINNMSLPSQFHYSQRSTMQSSTSNSNAQSSSLDDDDPSKPVDLVSYFSRRTDDLGSTLDLYQRQIREIEAHLRTMEHGARERMQQLSGSRNGARDQRRELVDALKAIEGAILEAAKKVGQTRDAVTTQTLGSVGAALL</sequence>
<comment type="subcellular location">
    <subcellularLocation>
        <location evidence="1">Nucleus</location>
        <location evidence="1">Nuclear pore complex</location>
    </subcellularLocation>
</comment>
<dbReference type="AlphaFoldDB" id="A0A1Y1YWG3"/>
<evidence type="ECO:0000256" key="7">
    <source>
        <dbReference type="ARBA" id="ARBA00023242"/>
    </source>
</evidence>
<dbReference type="InterPro" id="IPR024882">
    <property type="entry name" value="NUP58/p45/49"/>
</dbReference>
<organism evidence="9 10">
    <name type="scientific">Clohesyomyces aquaticus</name>
    <dbReference type="NCBI Taxonomy" id="1231657"/>
    <lineage>
        <taxon>Eukaryota</taxon>
        <taxon>Fungi</taxon>
        <taxon>Dikarya</taxon>
        <taxon>Ascomycota</taxon>
        <taxon>Pezizomycotina</taxon>
        <taxon>Dothideomycetes</taxon>
        <taxon>Pleosporomycetidae</taxon>
        <taxon>Pleosporales</taxon>
        <taxon>Lindgomycetaceae</taxon>
        <taxon>Clohesyomyces</taxon>
    </lineage>
</organism>
<feature type="region of interest" description="Disordered" evidence="8">
    <location>
        <begin position="340"/>
        <end position="369"/>
    </location>
</feature>
<dbReference type="Proteomes" id="UP000193144">
    <property type="component" value="Unassembled WGS sequence"/>
</dbReference>
<keyword evidence="6" id="KW-0906">Nuclear pore complex</keyword>
<feature type="compositionally biased region" description="Polar residues" evidence="8">
    <location>
        <begin position="194"/>
        <end position="207"/>
    </location>
</feature>
<dbReference type="InterPro" id="IPR025574">
    <property type="entry name" value="Nucleoporin_FG_rpt"/>
</dbReference>
<feature type="compositionally biased region" description="Polar residues" evidence="8">
    <location>
        <begin position="48"/>
        <end position="58"/>
    </location>
</feature>
<dbReference type="GO" id="GO:0015031">
    <property type="term" value="P:protein transport"/>
    <property type="evidence" value="ECO:0007669"/>
    <property type="project" value="UniProtKB-KW"/>
</dbReference>
<keyword evidence="10" id="KW-1185">Reference proteome</keyword>
<evidence type="ECO:0000256" key="1">
    <source>
        <dbReference type="ARBA" id="ARBA00004567"/>
    </source>
</evidence>
<dbReference type="Pfam" id="PF21121">
    <property type="entry name" value="Nup49_C"/>
    <property type="match status" value="1"/>
</dbReference>
<dbReference type="GO" id="GO:0008139">
    <property type="term" value="F:nuclear localization sequence binding"/>
    <property type="evidence" value="ECO:0007669"/>
    <property type="project" value="InterPro"/>
</dbReference>
<evidence type="ECO:0000256" key="6">
    <source>
        <dbReference type="ARBA" id="ARBA00023132"/>
    </source>
</evidence>
<evidence type="ECO:0000313" key="9">
    <source>
        <dbReference type="EMBL" id="ORY02047.1"/>
    </source>
</evidence>
<gene>
    <name evidence="9" type="ORF">BCR34DRAFT_88919</name>
</gene>
<dbReference type="GO" id="GO:0051028">
    <property type="term" value="P:mRNA transport"/>
    <property type="evidence" value="ECO:0007669"/>
    <property type="project" value="UniProtKB-KW"/>
</dbReference>
<keyword evidence="5" id="KW-0811">Translocation</keyword>
<dbReference type="GO" id="GO:0005643">
    <property type="term" value="C:nuclear pore"/>
    <property type="evidence" value="ECO:0007669"/>
    <property type="project" value="UniProtKB-SubCell"/>
</dbReference>
<keyword evidence="2" id="KW-0813">Transport</keyword>